<dbReference type="Proteomes" id="UP000243378">
    <property type="component" value="Unassembled WGS sequence"/>
</dbReference>
<dbReference type="RefSeq" id="WP_143024569.1">
    <property type="nucleotide sequence ID" value="NZ_FNBM01000001.1"/>
</dbReference>
<proteinExistence type="predicted"/>
<gene>
    <name evidence="1" type="ORF">SAMN05216381_0735</name>
</gene>
<dbReference type="EMBL" id="FNBM01000001">
    <property type="protein sequence ID" value="SDF02244.1"/>
    <property type="molecule type" value="Genomic_DNA"/>
</dbReference>
<organism evidence="1 2">
    <name type="scientific">Phytopseudomonas seleniipraecipitans</name>
    <dbReference type="NCBI Taxonomy" id="640205"/>
    <lineage>
        <taxon>Bacteria</taxon>
        <taxon>Pseudomonadati</taxon>
        <taxon>Pseudomonadota</taxon>
        <taxon>Gammaproteobacteria</taxon>
        <taxon>Pseudomonadales</taxon>
        <taxon>Pseudomonadaceae</taxon>
        <taxon>Phytopseudomonas</taxon>
    </lineage>
</organism>
<name>A0A1G7HPL7_9GAMM</name>
<accession>A0A1G7HPL7</accession>
<protein>
    <submittedName>
        <fullName evidence="1">Uncharacterized protein</fullName>
    </submittedName>
</protein>
<dbReference type="AlphaFoldDB" id="A0A1G7HPL7"/>
<evidence type="ECO:0000313" key="2">
    <source>
        <dbReference type="Proteomes" id="UP000243378"/>
    </source>
</evidence>
<sequence>MILDHLTEEGRKTRNEMWLPVEKLGSSAPKLGRIKHEYEVEGDAVTVDRFIYLSGDTACEDAVLFAGFPDGQE</sequence>
<evidence type="ECO:0000313" key="1">
    <source>
        <dbReference type="EMBL" id="SDF02244.1"/>
    </source>
</evidence>
<dbReference type="OrthoDB" id="6878775at2"/>
<reference evidence="1 2" key="1">
    <citation type="submission" date="2016-10" db="EMBL/GenBank/DDBJ databases">
        <authorList>
            <person name="de Groot N.N."/>
        </authorList>
    </citation>
    <scope>NUCLEOTIDE SEQUENCE [LARGE SCALE GENOMIC DNA]</scope>
    <source>
        <strain evidence="1 2">LMG 25475</strain>
    </source>
</reference>
<dbReference type="STRING" id="640205.SAMN05216381_0735"/>